<evidence type="ECO:0000256" key="6">
    <source>
        <dbReference type="ARBA" id="ARBA00023136"/>
    </source>
</evidence>
<keyword evidence="3" id="KW-1003">Cell membrane</keyword>
<evidence type="ECO:0000256" key="2">
    <source>
        <dbReference type="ARBA" id="ARBA00008914"/>
    </source>
</evidence>
<evidence type="ECO:0000313" key="10">
    <source>
        <dbReference type="Proteomes" id="UP000325161"/>
    </source>
</evidence>
<keyword evidence="10" id="KW-1185">Reference proteome</keyword>
<dbReference type="OrthoDB" id="9809186at2"/>
<evidence type="ECO:0000313" key="9">
    <source>
        <dbReference type="EMBL" id="QEI07236.1"/>
    </source>
</evidence>
<keyword evidence="9" id="KW-0966">Cell projection</keyword>
<evidence type="ECO:0000259" key="8">
    <source>
        <dbReference type="PROSITE" id="PS51123"/>
    </source>
</evidence>
<keyword evidence="4" id="KW-0812">Transmembrane</keyword>
<gene>
    <name evidence="9" type="primary">motB</name>
    <name evidence="9" type="ORF">FXN63_16330</name>
</gene>
<dbReference type="GO" id="GO:0005886">
    <property type="term" value="C:plasma membrane"/>
    <property type="evidence" value="ECO:0007669"/>
    <property type="project" value="UniProtKB-SubCell"/>
</dbReference>
<evidence type="ECO:0000256" key="3">
    <source>
        <dbReference type="ARBA" id="ARBA00022475"/>
    </source>
</evidence>
<evidence type="ECO:0000256" key="1">
    <source>
        <dbReference type="ARBA" id="ARBA00004162"/>
    </source>
</evidence>
<dbReference type="InterPro" id="IPR036737">
    <property type="entry name" value="OmpA-like_sf"/>
</dbReference>
<evidence type="ECO:0000256" key="4">
    <source>
        <dbReference type="ARBA" id="ARBA00022692"/>
    </source>
</evidence>
<dbReference type="KEGG" id="pacr:FXN63_16330"/>
<dbReference type="NCBIfam" id="NF006548">
    <property type="entry name" value="PRK09041.1"/>
    <property type="match status" value="1"/>
</dbReference>
<dbReference type="Gene3D" id="3.30.1330.60">
    <property type="entry name" value="OmpA-like domain"/>
    <property type="match status" value="1"/>
</dbReference>
<keyword evidence="9" id="KW-0969">Cilium</keyword>
<reference evidence="9 10" key="1">
    <citation type="submission" date="2019-08" db="EMBL/GenBank/DDBJ databases">
        <title>Amphibian skin-associated Pigmentiphaga: genome sequence and occurrence across geography and hosts.</title>
        <authorList>
            <person name="Bletz M.C."/>
            <person name="Bunk B."/>
            <person name="Sproeer C."/>
            <person name="Biwer P."/>
            <person name="Reiter S."/>
            <person name="Rabemananjara F.C.E."/>
            <person name="Schulz S."/>
            <person name="Overmann J."/>
            <person name="Vences M."/>
        </authorList>
    </citation>
    <scope>NUCLEOTIDE SEQUENCE [LARGE SCALE GENOMIC DNA]</scope>
    <source>
        <strain evidence="9 10">Mada1488</strain>
    </source>
</reference>
<keyword evidence="9" id="KW-0282">Flagellum</keyword>
<sequence length="313" mass="33762">MAAVKGAAPIIIRRKKKGGHGEHHGGMWKIAYADFVTAMMAFFLLMWLLSSASQADLGGIADYFNQPMKVAMAGGQSSGQSNSVIVGGSELSIQKKQMRSGAELEKIDRDARARMEVQEKKSLEGLKTKLEAMIFSTETLRPFKNQILLDLTDEGLRIQVVDAQNRPMFDVGKTVLKDYSQTILIELARALNGVPNSLSLSGHTDSSTYSSGNAGYSNWELSADRANAARRTMLAAGTPPTKILRVVGLADSVPFDANNANLPANRRISIVVMNRRSEEYVKTGGAPVAIPDAPETPSLTEAISIKPALTPTN</sequence>
<organism evidence="9 10">
    <name type="scientific">Pigmentiphaga aceris</name>
    <dbReference type="NCBI Taxonomy" id="1940612"/>
    <lineage>
        <taxon>Bacteria</taxon>
        <taxon>Pseudomonadati</taxon>
        <taxon>Pseudomonadota</taxon>
        <taxon>Betaproteobacteria</taxon>
        <taxon>Burkholderiales</taxon>
        <taxon>Alcaligenaceae</taxon>
        <taxon>Pigmentiphaga</taxon>
    </lineage>
</organism>
<proteinExistence type="inferred from homology"/>
<comment type="similarity">
    <text evidence="2">Belongs to the MotB family.</text>
</comment>
<dbReference type="SUPFAM" id="SSF103088">
    <property type="entry name" value="OmpA-like"/>
    <property type="match status" value="1"/>
</dbReference>
<evidence type="ECO:0000256" key="5">
    <source>
        <dbReference type="ARBA" id="ARBA00022989"/>
    </source>
</evidence>
<dbReference type="InterPro" id="IPR006665">
    <property type="entry name" value="OmpA-like"/>
</dbReference>
<evidence type="ECO:0000256" key="7">
    <source>
        <dbReference type="PROSITE-ProRule" id="PRU00473"/>
    </source>
</evidence>
<name>A0A5C0AZV9_9BURK</name>
<dbReference type="PANTHER" id="PTHR30329:SF21">
    <property type="entry name" value="LIPOPROTEIN YIAD-RELATED"/>
    <property type="match status" value="1"/>
</dbReference>
<comment type="subcellular location">
    <subcellularLocation>
        <location evidence="1">Cell membrane</location>
        <topology evidence="1">Single-pass membrane protein</topology>
    </subcellularLocation>
</comment>
<dbReference type="Pfam" id="PF00691">
    <property type="entry name" value="OmpA"/>
    <property type="match status" value="1"/>
</dbReference>
<dbReference type="Proteomes" id="UP000325161">
    <property type="component" value="Chromosome"/>
</dbReference>
<dbReference type="PANTHER" id="PTHR30329">
    <property type="entry name" value="STATOR ELEMENT OF FLAGELLAR MOTOR COMPLEX"/>
    <property type="match status" value="1"/>
</dbReference>
<dbReference type="EMBL" id="CP043046">
    <property type="protein sequence ID" value="QEI07236.1"/>
    <property type="molecule type" value="Genomic_DNA"/>
</dbReference>
<dbReference type="Pfam" id="PF13677">
    <property type="entry name" value="MotB_plug"/>
    <property type="match status" value="1"/>
</dbReference>
<dbReference type="InterPro" id="IPR025713">
    <property type="entry name" value="MotB-like_N_dom"/>
</dbReference>
<dbReference type="CDD" id="cd07185">
    <property type="entry name" value="OmpA_C-like"/>
    <property type="match status" value="1"/>
</dbReference>
<dbReference type="PROSITE" id="PS51123">
    <property type="entry name" value="OMPA_2"/>
    <property type="match status" value="1"/>
</dbReference>
<dbReference type="RefSeq" id="WP_148816283.1">
    <property type="nucleotide sequence ID" value="NZ_CP043046.1"/>
</dbReference>
<feature type="domain" description="OmpA-like" evidence="8">
    <location>
        <begin position="156"/>
        <end position="276"/>
    </location>
</feature>
<dbReference type="InterPro" id="IPR050330">
    <property type="entry name" value="Bact_OuterMem_StrucFunc"/>
</dbReference>
<keyword evidence="5" id="KW-1133">Transmembrane helix</keyword>
<dbReference type="AlphaFoldDB" id="A0A5C0AZV9"/>
<accession>A0A5C0AZV9</accession>
<keyword evidence="6 7" id="KW-0472">Membrane</keyword>
<protein>
    <submittedName>
        <fullName evidence="9">Flagellar motor protein MotB</fullName>
    </submittedName>
</protein>